<evidence type="ECO:0000313" key="3">
    <source>
        <dbReference type="EMBL" id="VFK36828.1"/>
    </source>
</evidence>
<keyword evidence="2" id="KW-0812">Transmembrane</keyword>
<evidence type="ECO:0008006" key="6">
    <source>
        <dbReference type="Google" id="ProtNLM"/>
    </source>
</evidence>
<protein>
    <recommendedName>
        <fullName evidence="6">Transmembrane protein</fullName>
    </recommendedName>
</protein>
<feature type="region of interest" description="Disordered" evidence="1">
    <location>
        <begin position="117"/>
        <end position="152"/>
    </location>
</feature>
<evidence type="ECO:0000256" key="1">
    <source>
        <dbReference type="SAM" id="MobiDB-lite"/>
    </source>
</evidence>
<gene>
    <name evidence="5" type="ORF">BECKSD772D_GA0070982_100523</name>
    <name evidence="4" type="ORF">BECKSD772E_GA0070983_10089</name>
    <name evidence="3" type="ORF">BECKSD772F_GA0070984_100618</name>
</gene>
<accession>A0A451BI94</accession>
<reference evidence="5" key="1">
    <citation type="submission" date="2019-02" db="EMBL/GenBank/DDBJ databases">
        <authorList>
            <person name="Gruber-Vodicka R. H."/>
            <person name="Seah K. B. B."/>
        </authorList>
    </citation>
    <scope>NUCLEOTIDE SEQUENCE</scope>
    <source>
        <strain evidence="5">BECK_S127</strain>
        <strain evidence="4">BECK_S1320</strain>
        <strain evidence="3">BECK_S1321</strain>
    </source>
</reference>
<keyword evidence="2" id="KW-1133">Transmembrane helix</keyword>
<dbReference type="EMBL" id="CAADHB010000005">
    <property type="protein sequence ID" value="VFK78020.1"/>
    <property type="molecule type" value="Genomic_DNA"/>
</dbReference>
<evidence type="ECO:0000313" key="5">
    <source>
        <dbReference type="EMBL" id="VFK78020.1"/>
    </source>
</evidence>
<dbReference type="EMBL" id="CAADFU010000008">
    <property type="protein sequence ID" value="VFK40632.1"/>
    <property type="molecule type" value="Genomic_DNA"/>
</dbReference>
<dbReference type="EMBL" id="CAADFR010000006">
    <property type="protein sequence ID" value="VFK36828.1"/>
    <property type="molecule type" value="Genomic_DNA"/>
</dbReference>
<dbReference type="AlphaFoldDB" id="A0A451BI94"/>
<keyword evidence="2" id="KW-0472">Membrane</keyword>
<feature type="region of interest" description="Disordered" evidence="1">
    <location>
        <begin position="77"/>
        <end position="96"/>
    </location>
</feature>
<proteinExistence type="predicted"/>
<evidence type="ECO:0000313" key="4">
    <source>
        <dbReference type="EMBL" id="VFK40632.1"/>
    </source>
</evidence>
<organism evidence="5">
    <name type="scientific">Candidatus Kentrum sp. SD</name>
    <dbReference type="NCBI Taxonomy" id="2126332"/>
    <lineage>
        <taxon>Bacteria</taxon>
        <taxon>Pseudomonadati</taxon>
        <taxon>Pseudomonadota</taxon>
        <taxon>Gammaproteobacteria</taxon>
        <taxon>Candidatus Kentrum</taxon>
    </lineage>
</organism>
<sequence>MSVDGADDASRLSAVLKSIPTRAKLEKGAGTWLFWGAFSILICAVIFLGMKEPKRNEKQLVQSRDTSLASIGESVVVPEGPLDSASGESMPSMRGPASHGVVDMNPGMALRVGGGMKEQSLVSQDRGSHADSAPSGAEDAPSSAFSTDPRGENRARVKSFVEVAPFAASAVNRSVEISGKPPTGYHAPWSFFERRRYRQPVFYPYYHGGPWSGYSARDPYVYYPPRAR</sequence>
<evidence type="ECO:0000256" key="2">
    <source>
        <dbReference type="SAM" id="Phobius"/>
    </source>
</evidence>
<name>A0A451BI94_9GAMM</name>
<feature type="transmembrane region" description="Helical" evidence="2">
    <location>
        <begin position="32"/>
        <end position="50"/>
    </location>
</feature>